<evidence type="ECO:0000313" key="2">
    <source>
        <dbReference type="EMBL" id="KZO93481.1"/>
    </source>
</evidence>
<dbReference type="GO" id="GO:0045893">
    <property type="term" value="P:positive regulation of DNA-templated transcription"/>
    <property type="evidence" value="ECO:0007669"/>
    <property type="project" value="TreeGrafter"/>
</dbReference>
<evidence type="ECO:0000256" key="1">
    <source>
        <dbReference type="SAM" id="MobiDB-lite"/>
    </source>
</evidence>
<feature type="region of interest" description="Disordered" evidence="1">
    <location>
        <begin position="27"/>
        <end position="66"/>
    </location>
</feature>
<sequence>MPAPVAPNGVAAQVANQAEVAVAQAMPHPDGVPQQNGHTNGVHPPSHAPVPGMPPQQPGQAPQDVPAVVPAAQVATAPPVPRKKIEYIPWRKDFDLHGGRNIMLIETELAVMKSRRAIRNLDELGTVDIERVVMSLRSGLALELSYALTILSFLSLLEKHPQALPEGFLLKNTEDLVPVLLDLLEDTAFPIDEAKADAMFRKNATAGISADKVVTHHELCKRASELELLPLPEDELWGEDEADKDPLAKPAGIIKVILNMLSNFTLLEANQKYMAGWGRFLEIMAKLCTFENEDEFKPLVSFFTLPDIIEVRKQVMLILSNIGTDIKLAANPLHVCHALFAVATSFVVDPANTVGPVKASQQYLVPRQQSMQPELWYKPPTTADHALEALSRLMITDENRGVMSSFSAPQLWTLFDGLCRMLPVSDQDFQLFRLQNHLEWLAYSERITLCLYSVAYLAPAGLKARMRKDISYRKLFRGLIERQIRSSNGQPIAAEWDKNPFSVQCRRLIETLGIIVDRQDSFTTSKMLPFGSKDDLGFGDRGDGDAPGVFVRDDLLQLLSHIKGVDEAVIVEVSRWASEGKRNR</sequence>
<dbReference type="GO" id="GO:0016514">
    <property type="term" value="C:SWI/SNF complex"/>
    <property type="evidence" value="ECO:0007669"/>
    <property type="project" value="InterPro"/>
</dbReference>
<dbReference type="PANTHER" id="PTHR12656:SF5">
    <property type="entry name" value="TRITHORAX GROUP PROTEIN OSA"/>
    <property type="match status" value="1"/>
</dbReference>
<dbReference type="GO" id="GO:0005654">
    <property type="term" value="C:nucleoplasm"/>
    <property type="evidence" value="ECO:0007669"/>
    <property type="project" value="TreeGrafter"/>
</dbReference>
<dbReference type="PANTHER" id="PTHR12656">
    <property type="entry name" value="BRG-1 ASSOCIATED FACTOR 250 BAF250"/>
    <property type="match status" value="1"/>
</dbReference>
<dbReference type="AlphaFoldDB" id="A0A167JDC2"/>
<dbReference type="GO" id="GO:0006357">
    <property type="term" value="P:regulation of transcription by RNA polymerase II"/>
    <property type="evidence" value="ECO:0007669"/>
    <property type="project" value="TreeGrafter"/>
</dbReference>
<dbReference type="STRING" id="1330018.A0A167JDC2"/>
<accession>A0A167JDC2</accession>
<dbReference type="GO" id="GO:0035060">
    <property type="term" value="C:brahma complex"/>
    <property type="evidence" value="ECO:0007669"/>
    <property type="project" value="InterPro"/>
</dbReference>
<dbReference type="EMBL" id="KV417301">
    <property type="protein sequence ID" value="KZO93481.1"/>
    <property type="molecule type" value="Genomic_DNA"/>
</dbReference>
<protein>
    <submittedName>
        <fullName evidence="2">Uncharacterized protein</fullName>
    </submittedName>
</protein>
<gene>
    <name evidence="2" type="ORF">CALVIDRAFT_249719</name>
</gene>
<dbReference type="GO" id="GO:0006338">
    <property type="term" value="P:chromatin remodeling"/>
    <property type="evidence" value="ECO:0007669"/>
    <property type="project" value="InterPro"/>
</dbReference>
<dbReference type="InterPro" id="IPR021906">
    <property type="entry name" value="BAF250/Osa"/>
</dbReference>
<evidence type="ECO:0000313" key="3">
    <source>
        <dbReference type="Proteomes" id="UP000076738"/>
    </source>
</evidence>
<dbReference type="Proteomes" id="UP000076738">
    <property type="component" value="Unassembled WGS sequence"/>
</dbReference>
<feature type="compositionally biased region" description="Pro residues" evidence="1">
    <location>
        <begin position="46"/>
        <end position="57"/>
    </location>
</feature>
<dbReference type="GO" id="GO:0031491">
    <property type="term" value="F:nucleosome binding"/>
    <property type="evidence" value="ECO:0007669"/>
    <property type="project" value="TreeGrafter"/>
</dbReference>
<reference evidence="2 3" key="1">
    <citation type="journal article" date="2016" name="Mol. Biol. Evol.">
        <title>Comparative Genomics of Early-Diverging Mushroom-Forming Fungi Provides Insights into the Origins of Lignocellulose Decay Capabilities.</title>
        <authorList>
            <person name="Nagy L.G."/>
            <person name="Riley R."/>
            <person name="Tritt A."/>
            <person name="Adam C."/>
            <person name="Daum C."/>
            <person name="Floudas D."/>
            <person name="Sun H."/>
            <person name="Yadav J.S."/>
            <person name="Pangilinan J."/>
            <person name="Larsson K.H."/>
            <person name="Matsuura K."/>
            <person name="Barry K."/>
            <person name="Labutti K."/>
            <person name="Kuo R."/>
            <person name="Ohm R.A."/>
            <person name="Bhattacharya S.S."/>
            <person name="Shirouzu T."/>
            <person name="Yoshinaga Y."/>
            <person name="Martin F.M."/>
            <person name="Grigoriev I.V."/>
            <person name="Hibbett D.S."/>
        </authorList>
    </citation>
    <scope>NUCLEOTIDE SEQUENCE [LARGE SCALE GENOMIC DNA]</scope>
    <source>
        <strain evidence="2 3">TUFC12733</strain>
    </source>
</reference>
<proteinExistence type="predicted"/>
<keyword evidence="3" id="KW-1185">Reference proteome</keyword>
<organism evidence="2 3">
    <name type="scientific">Calocera viscosa (strain TUFC12733)</name>
    <dbReference type="NCBI Taxonomy" id="1330018"/>
    <lineage>
        <taxon>Eukaryota</taxon>
        <taxon>Fungi</taxon>
        <taxon>Dikarya</taxon>
        <taxon>Basidiomycota</taxon>
        <taxon>Agaricomycotina</taxon>
        <taxon>Dacrymycetes</taxon>
        <taxon>Dacrymycetales</taxon>
        <taxon>Dacrymycetaceae</taxon>
        <taxon>Calocera</taxon>
    </lineage>
</organism>
<dbReference type="OrthoDB" id="1938591at2759"/>
<name>A0A167JDC2_CALVF</name>